<reference evidence="2 3" key="1">
    <citation type="submission" date="2021-03" db="EMBL/GenBank/DDBJ databases">
        <title>Genomic and phenotypic characterization of Chloracidobacterium isolates provides evidence for multiple species.</title>
        <authorList>
            <person name="Saini M.K."/>
            <person name="Costas A.M.G."/>
            <person name="Tank M."/>
            <person name="Bryant D.A."/>
        </authorList>
    </citation>
    <scope>NUCLEOTIDE SEQUENCE [LARGE SCALE GENOMIC DNA]</scope>
    <source>
        <strain evidence="2 3">N</strain>
    </source>
</reference>
<evidence type="ECO:0000259" key="1">
    <source>
        <dbReference type="Pfam" id="PF00155"/>
    </source>
</evidence>
<dbReference type="EMBL" id="CP072642">
    <property type="protein sequence ID" value="QUV94570.1"/>
    <property type="molecule type" value="Genomic_DNA"/>
</dbReference>
<dbReference type="RefSeq" id="WP_211422852.1">
    <property type="nucleotide sequence ID" value="NZ_CP072642.1"/>
</dbReference>
<dbReference type="InterPro" id="IPR015421">
    <property type="entry name" value="PyrdxlP-dep_Trfase_major"/>
</dbReference>
<dbReference type="Proteomes" id="UP000677668">
    <property type="component" value="Chromosome 1"/>
</dbReference>
<dbReference type="Gene3D" id="3.40.640.10">
    <property type="entry name" value="Type I PLP-dependent aspartate aminotransferase-like (Major domain)"/>
    <property type="match status" value="1"/>
</dbReference>
<keyword evidence="2" id="KW-0032">Aminotransferase</keyword>
<evidence type="ECO:0000313" key="2">
    <source>
        <dbReference type="EMBL" id="QUV94570.1"/>
    </source>
</evidence>
<dbReference type="CDD" id="cd00609">
    <property type="entry name" value="AAT_like"/>
    <property type="match status" value="1"/>
</dbReference>
<protein>
    <submittedName>
        <fullName evidence="2">Pyridoxal phosphate-dependent aminotransferase</fullName>
    </submittedName>
</protein>
<dbReference type="InterPro" id="IPR004839">
    <property type="entry name" value="Aminotransferase_I/II_large"/>
</dbReference>
<proteinExistence type="predicted"/>
<organism evidence="2 3">
    <name type="scientific">Chloracidobacterium sp. N</name>
    <dbReference type="NCBI Taxonomy" id="2821540"/>
    <lineage>
        <taxon>Bacteria</taxon>
        <taxon>Pseudomonadati</taxon>
        <taxon>Acidobacteriota</taxon>
        <taxon>Terriglobia</taxon>
        <taxon>Terriglobales</taxon>
        <taxon>Acidobacteriaceae</taxon>
        <taxon>Chloracidobacterium</taxon>
        <taxon>Chloracidobacterium aggregatum</taxon>
    </lineage>
</organism>
<dbReference type="Pfam" id="PF00155">
    <property type="entry name" value="Aminotran_1_2"/>
    <property type="match status" value="1"/>
</dbReference>
<keyword evidence="2" id="KW-0808">Transferase</keyword>
<gene>
    <name evidence="2" type="ORF">J8C05_03750</name>
</gene>
<dbReference type="InterPro" id="IPR015424">
    <property type="entry name" value="PyrdxlP-dep_Trfase"/>
</dbReference>
<dbReference type="Gene3D" id="3.90.1150.10">
    <property type="entry name" value="Aspartate Aminotransferase, domain 1"/>
    <property type="match status" value="1"/>
</dbReference>
<name>A0ABX8B0Q4_9BACT</name>
<dbReference type="SUPFAM" id="SSF53383">
    <property type="entry name" value="PLP-dependent transferases"/>
    <property type="match status" value="1"/>
</dbReference>
<dbReference type="PANTHER" id="PTHR45744:SF2">
    <property type="entry name" value="TYROSINE AMINOTRANSFERASE"/>
    <property type="match status" value="1"/>
</dbReference>
<dbReference type="InterPro" id="IPR015422">
    <property type="entry name" value="PyrdxlP-dep_Trfase_small"/>
</dbReference>
<sequence length="377" mass="41879">MPGFLADADLTPNRIEQARQRKGHYLDLTSSNPTHQGLLFPPDVLKAAAADYWANRRYCPDPHGWLPAREVIAADYARRTPPLAVSPDAIFITASTSEAYSLLFALLTEPGDNVLGPDVTYPLFEHLAAIHHVELRTYRLDEAHGWRIDEASLLAATDAQTRAVLLVSPHNPTGMIVQQPLPALRQLGLPVICDEVFATFTYRAPTSPPLGTLHPELPVFHLDGISKRLALPDLKLGWIALNEPAATRFGTRLEILNDAFLSANALTQFMLPTLFEQGQAFVQHMRDRLRAALDLALARLQRCPNVTVHPPDGGYYLFPRIAGWEDEEDLVLELLEHGVLVHPGYFYGCEQGVHLMLSCLTEPNQLRAGLDILARHL</sequence>
<dbReference type="PANTHER" id="PTHR45744">
    <property type="entry name" value="TYROSINE AMINOTRANSFERASE"/>
    <property type="match status" value="1"/>
</dbReference>
<feature type="domain" description="Aminotransferase class I/classII large" evidence="1">
    <location>
        <begin position="25"/>
        <end position="357"/>
    </location>
</feature>
<accession>A0ABX8B0Q4</accession>
<dbReference type="GO" id="GO:0008483">
    <property type="term" value="F:transaminase activity"/>
    <property type="evidence" value="ECO:0007669"/>
    <property type="project" value="UniProtKB-KW"/>
</dbReference>
<evidence type="ECO:0000313" key="3">
    <source>
        <dbReference type="Proteomes" id="UP000677668"/>
    </source>
</evidence>
<keyword evidence="3" id="KW-1185">Reference proteome</keyword>